<dbReference type="Proteomes" id="UP000029981">
    <property type="component" value="Chromosome 4"/>
</dbReference>
<proteinExistence type="predicted"/>
<sequence>MSAATSNQPSRAHQYITLSSSIAPFFYSELYGGTPFTNYASRLSDSRTFLNNYESPCCAHVVAISAEGPDSEYKSSINDQKACKST</sequence>
<reference evidence="1 2" key="3">
    <citation type="journal article" date="2010" name="BMC Genomics">
        <title>Transcriptome sequencing and comparative analysis of cucumber flowers with different sex types.</title>
        <authorList>
            <person name="Guo S."/>
            <person name="Zheng Y."/>
            <person name="Joung J.G."/>
            <person name="Liu S."/>
            <person name="Zhang Z."/>
            <person name="Crasta O.R."/>
            <person name="Sobral B.W."/>
            <person name="Xu Y."/>
            <person name="Huang S."/>
            <person name="Fei Z."/>
        </authorList>
    </citation>
    <scope>NUCLEOTIDE SEQUENCE [LARGE SCALE GENOMIC DNA]</scope>
    <source>
        <strain evidence="2">cv. 9930</strain>
    </source>
</reference>
<name>A0A0A0L0P3_CUCSA</name>
<protein>
    <submittedName>
        <fullName evidence="1">Uncharacterized protein</fullName>
    </submittedName>
</protein>
<dbReference type="AlphaFoldDB" id="A0A0A0L0P3"/>
<reference evidence="1 2" key="2">
    <citation type="journal article" date="2009" name="PLoS ONE">
        <title>An integrated genetic and cytogenetic map of the cucumber genome.</title>
        <authorList>
            <person name="Ren Y."/>
            <person name="Zhang Z."/>
            <person name="Liu J."/>
            <person name="Staub J.E."/>
            <person name="Han Y."/>
            <person name="Cheng Z."/>
            <person name="Li X."/>
            <person name="Lu J."/>
            <person name="Miao H."/>
            <person name="Kang H."/>
            <person name="Xie B."/>
            <person name="Gu X."/>
            <person name="Wang X."/>
            <person name="Du Y."/>
            <person name="Jin W."/>
            <person name="Huang S."/>
        </authorList>
    </citation>
    <scope>NUCLEOTIDE SEQUENCE [LARGE SCALE GENOMIC DNA]</scope>
    <source>
        <strain evidence="2">cv. 9930</strain>
    </source>
</reference>
<dbReference type="EMBL" id="CM002925">
    <property type="protein sequence ID" value="KGN53706.1"/>
    <property type="molecule type" value="Genomic_DNA"/>
</dbReference>
<reference evidence="1 2" key="4">
    <citation type="journal article" date="2011" name="BMC Genomics">
        <title>RNA-Seq improves annotation of protein-coding genes in the cucumber genome.</title>
        <authorList>
            <person name="Li Z."/>
            <person name="Zhang Z."/>
            <person name="Yan P."/>
            <person name="Huang S."/>
            <person name="Fei Z."/>
            <person name="Lin K."/>
        </authorList>
    </citation>
    <scope>NUCLEOTIDE SEQUENCE [LARGE SCALE GENOMIC DNA]</scope>
    <source>
        <strain evidence="2">cv. 9930</strain>
    </source>
</reference>
<organism evidence="1 2">
    <name type="scientific">Cucumis sativus</name>
    <name type="common">Cucumber</name>
    <dbReference type="NCBI Taxonomy" id="3659"/>
    <lineage>
        <taxon>Eukaryota</taxon>
        <taxon>Viridiplantae</taxon>
        <taxon>Streptophyta</taxon>
        <taxon>Embryophyta</taxon>
        <taxon>Tracheophyta</taxon>
        <taxon>Spermatophyta</taxon>
        <taxon>Magnoliopsida</taxon>
        <taxon>eudicotyledons</taxon>
        <taxon>Gunneridae</taxon>
        <taxon>Pentapetalae</taxon>
        <taxon>rosids</taxon>
        <taxon>fabids</taxon>
        <taxon>Cucurbitales</taxon>
        <taxon>Cucurbitaceae</taxon>
        <taxon>Benincaseae</taxon>
        <taxon>Cucumis</taxon>
    </lineage>
</organism>
<accession>A0A0A0L0P3</accession>
<evidence type="ECO:0000313" key="1">
    <source>
        <dbReference type="EMBL" id="KGN53706.1"/>
    </source>
</evidence>
<evidence type="ECO:0000313" key="2">
    <source>
        <dbReference type="Proteomes" id="UP000029981"/>
    </source>
</evidence>
<reference evidence="1 2" key="1">
    <citation type="journal article" date="2009" name="Nat. Genet.">
        <title>The genome of the cucumber, Cucumis sativus L.</title>
        <authorList>
            <person name="Huang S."/>
            <person name="Li R."/>
            <person name="Zhang Z."/>
            <person name="Li L."/>
            <person name="Gu X."/>
            <person name="Fan W."/>
            <person name="Lucas W.J."/>
            <person name="Wang X."/>
            <person name="Xie B."/>
            <person name="Ni P."/>
            <person name="Ren Y."/>
            <person name="Zhu H."/>
            <person name="Li J."/>
            <person name="Lin K."/>
            <person name="Jin W."/>
            <person name="Fei Z."/>
            <person name="Li G."/>
            <person name="Staub J."/>
            <person name="Kilian A."/>
            <person name="van der Vossen E.A."/>
            <person name="Wu Y."/>
            <person name="Guo J."/>
            <person name="He J."/>
            <person name="Jia Z."/>
            <person name="Ren Y."/>
            <person name="Tian G."/>
            <person name="Lu Y."/>
            <person name="Ruan J."/>
            <person name="Qian W."/>
            <person name="Wang M."/>
            <person name="Huang Q."/>
            <person name="Li B."/>
            <person name="Xuan Z."/>
            <person name="Cao J."/>
            <person name="Asan"/>
            <person name="Wu Z."/>
            <person name="Zhang J."/>
            <person name="Cai Q."/>
            <person name="Bai Y."/>
            <person name="Zhao B."/>
            <person name="Han Y."/>
            <person name="Li Y."/>
            <person name="Li X."/>
            <person name="Wang S."/>
            <person name="Shi Q."/>
            <person name="Liu S."/>
            <person name="Cho W.K."/>
            <person name="Kim J.Y."/>
            <person name="Xu Y."/>
            <person name="Heller-Uszynska K."/>
            <person name="Miao H."/>
            <person name="Cheng Z."/>
            <person name="Zhang S."/>
            <person name="Wu J."/>
            <person name="Yang Y."/>
            <person name="Kang H."/>
            <person name="Li M."/>
            <person name="Liang H."/>
            <person name="Ren X."/>
            <person name="Shi Z."/>
            <person name="Wen M."/>
            <person name="Jian M."/>
            <person name="Yang H."/>
            <person name="Zhang G."/>
            <person name="Yang Z."/>
            <person name="Chen R."/>
            <person name="Liu S."/>
            <person name="Li J."/>
            <person name="Ma L."/>
            <person name="Liu H."/>
            <person name="Zhou Y."/>
            <person name="Zhao J."/>
            <person name="Fang X."/>
            <person name="Li G."/>
            <person name="Fang L."/>
            <person name="Li Y."/>
            <person name="Liu D."/>
            <person name="Zheng H."/>
            <person name="Zhang Y."/>
            <person name="Qin N."/>
            <person name="Li Z."/>
            <person name="Yang G."/>
            <person name="Yang S."/>
            <person name="Bolund L."/>
            <person name="Kristiansen K."/>
            <person name="Zheng H."/>
            <person name="Li S."/>
            <person name="Zhang X."/>
            <person name="Yang H."/>
            <person name="Wang J."/>
            <person name="Sun R."/>
            <person name="Zhang B."/>
            <person name="Jiang S."/>
            <person name="Wang J."/>
            <person name="Du Y."/>
            <person name="Li S."/>
        </authorList>
    </citation>
    <scope>NUCLEOTIDE SEQUENCE [LARGE SCALE GENOMIC DNA]</scope>
    <source>
        <strain evidence="2">cv. 9930</strain>
    </source>
</reference>
<gene>
    <name evidence="1" type="ORF">Csa_4G107480</name>
</gene>
<dbReference type="Gramene" id="KGN53706">
    <property type="protein sequence ID" value="KGN53706"/>
    <property type="gene ID" value="Csa_4G107480"/>
</dbReference>
<keyword evidence="2" id="KW-1185">Reference proteome</keyword>